<organism evidence="2 3">
    <name type="scientific">Levilactobacillus lanxiensis</name>
    <dbReference type="NCBI Taxonomy" id="2799568"/>
    <lineage>
        <taxon>Bacteria</taxon>
        <taxon>Bacillati</taxon>
        <taxon>Bacillota</taxon>
        <taxon>Bacilli</taxon>
        <taxon>Lactobacillales</taxon>
        <taxon>Lactobacillaceae</taxon>
        <taxon>Levilactobacillus</taxon>
    </lineage>
</organism>
<sequence>MKKQIGWYLWTLLEGVFILGILLAGALEHTRTGWELPITGFTAWVSLSWLLGYPWLRRKYREMYSKNGEHFESYKHRALTLHHQDMSNSHVNRQWTTNGVSANPWEYTVGETQSTDEILNPILVFAEHLWATFLLILLGPVLVAWSLLVWAVRWVRAQGN</sequence>
<reference evidence="3" key="1">
    <citation type="journal article" date="2019" name="Int. J. Syst. Evol. Microbiol.">
        <title>The Global Catalogue of Microorganisms (GCM) 10K type strain sequencing project: providing services to taxonomists for standard genome sequencing and annotation.</title>
        <authorList>
            <consortium name="The Broad Institute Genomics Platform"/>
            <consortium name="The Broad Institute Genome Sequencing Center for Infectious Disease"/>
            <person name="Wu L."/>
            <person name="Ma J."/>
        </authorList>
    </citation>
    <scope>NUCLEOTIDE SEQUENCE [LARGE SCALE GENOMIC DNA]</scope>
    <source>
        <strain evidence="3">CCM 8979</strain>
    </source>
</reference>
<dbReference type="EMBL" id="JBHTOD010000005">
    <property type="protein sequence ID" value="MFD1455506.1"/>
    <property type="molecule type" value="Genomic_DNA"/>
</dbReference>
<evidence type="ECO:0000256" key="1">
    <source>
        <dbReference type="SAM" id="Phobius"/>
    </source>
</evidence>
<evidence type="ECO:0000313" key="3">
    <source>
        <dbReference type="Proteomes" id="UP001597189"/>
    </source>
</evidence>
<proteinExistence type="predicted"/>
<keyword evidence="3" id="KW-1185">Reference proteome</keyword>
<comment type="caution">
    <text evidence="2">The sequence shown here is derived from an EMBL/GenBank/DDBJ whole genome shotgun (WGS) entry which is preliminary data.</text>
</comment>
<name>A0ABW4D4H7_9LACO</name>
<accession>A0ABW4D4H7</accession>
<feature type="transmembrane region" description="Helical" evidence="1">
    <location>
        <begin position="38"/>
        <end position="56"/>
    </location>
</feature>
<keyword evidence="1" id="KW-1133">Transmembrane helix</keyword>
<keyword evidence="1" id="KW-0812">Transmembrane</keyword>
<keyword evidence="1" id="KW-0472">Membrane</keyword>
<feature type="transmembrane region" description="Helical" evidence="1">
    <location>
        <begin position="129"/>
        <end position="152"/>
    </location>
</feature>
<gene>
    <name evidence="2" type="ORF">ACFQ44_07370</name>
</gene>
<feature type="transmembrane region" description="Helical" evidence="1">
    <location>
        <begin position="7"/>
        <end position="26"/>
    </location>
</feature>
<dbReference type="RefSeq" id="WP_203645103.1">
    <property type="nucleotide sequence ID" value="NZ_BOLN01000005.1"/>
</dbReference>
<protein>
    <submittedName>
        <fullName evidence="2">Uncharacterized protein</fullName>
    </submittedName>
</protein>
<dbReference type="Proteomes" id="UP001597189">
    <property type="component" value="Unassembled WGS sequence"/>
</dbReference>
<evidence type="ECO:0000313" key="2">
    <source>
        <dbReference type="EMBL" id="MFD1455506.1"/>
    </source>
</evidence>